<protein>
    <submittedName>
        <fullName evidence="2">Alpha/beta hydrolase</fullName>
    </submittedName>
</protein>
<evidence type="ECO:0000313" key="2">
    <source>
        <dbReference type="EMBL" id="MFC5503624.1"/>
    </source>
</evidence>
<name>A0ABW0NT92_9MICO</name>
<dbReference type="Pfam" id="PF06259">
    <property type="entry name" value="Abhydrolase_8"/>
    <property type="match status" value="1"/>
</dbReference>
<evidence type="ECO:0000313" key="3">
    <source>
        <dbReference type="Proteomes" id="UP001596039"/>
    </source>
</evidence>
<dbReference type="InterPro" id="IPR010427">
    <property type="entry name" value="DUF1023"/>
</dbReference>
<evidence type="ECO:0000259" key="1">
    <source>
        <dbReference type="Pfam" id="PF06259"/>
    </source>
</evidence>
<dbReference type="EMBL" id="JBHSMG010000006">
    <property type="protein sequence ID" value="MFC5503624.1"/>
    <property type="molecule type" value="Genomic_DNA"/>
</dbReference>
<keyword evidence="2" id="KW-0378">Hydrolase</keyword>
<reference evidence="3" key="1">
    <citation type="journal article" date="2019" name="Int. J. Syst. Evol. Microbiol.">
        <title>The Global Catalogue of Microorganisms (GCM) 10K type strain sequencing project: providing services to taxonomists for standard genome sequencing and annotation.</title>
        <authorList>
            <consortium name="The Broad Institute Genomics Platform"/>
            <consortium name="The Broad Institute Genome Sequencing Center for Infectious Disease"/>
            <person name="Wu L."/>
            <person name="Ma J."/>
        </authorList>
    </citation>
    <scope>NUCLEOTIDE SEQUENCE [LARGE SCALE GENOMIC DNA]</scope>
    <source>
        <strain evidence="3">CGMCC 4.6997</strain>
    </source>
</reference>
<gene>
    <name evidence="2" type="ORF">ACFPJ4_15365</name>
</gene>
<accession>A0ABW0NT92</accession>
<sequence>MDVTAILSTSSTQGTVDEAFSVSASWQTSIVTPATMSPEQTAWMAALDSVSRDSSAATPPDPFIGPQPVTAAVSLEQLPKLRGIQLLDQLTLLSAPQLNAFVSKHADVIAGLLQTPPSASKVAALWTQTSAAQHAAMLSGAPELVGGLEGFPYSARDMANRVNLSTAEHDIRQQLKAGVGRAASDELTKRLHMLGQVRKALDVGSSGNRRELVSLDPTGEGRAVIVIGNASTADYVDYLIPGMFSDVDTQIVAFADSSDNIATEQQAWIKRLNPGVASDKLPTVATFAWIGYHTPNIVNVASMQLAREGQQSLTASIEGLRAERAARVVDGKPGAQPYVAILAHSYGTTAAMLSLEEDDVTVDALAIVGSPGSPARSVSQLKVTGGNVWVGAAQTDPVPQTGIFGSQPLSSSFGAHRFGVDGATDPLTGKSMRDALGHNDYFVTGTESLRNMVLIGIGRGDLVLGQDGKSALSIGKGRAVVSSGPSV</sequence>
<comment type="caution">
    <text evidence="2">The sequence shown here is derived from an EMBL/GenBank/DDBJ whole genome shotgun (WGS) entry which is preliminary data.</text>
</comment>
<organism evidence="2 3">
    <name type="scientific">Lysinimonas soli</name>
    <dbReference type="NCBI Taxonomy" id="1074233"/>
    <lineage>
        <taxon>Bacteria</taxon>
        <taxon>Bacillati</taxon>
        <taxon>Actinomycetota</taxon>
        <taxon>Actinomycetes</taxon>
        <taxon>Micrococcales</taxon>
        <taxon>Microbacteriaceae</taxon>
        <taxon>Lysinimonas</taxon>
    </lineage>
</organism>
<dbReference type="Proteomes" id="UP001596039">
    <property type="component" value="Unassembled WGS sequence"/>
</dbReference>
<dbReference type="RefSeq" id="WP_386741366.1">
    <property type="nucleotide sequence ID" value="NZ_JBHSMG010000006.1"/>
</dbReference>
<feature type="domain" description="DUF1023" evidence="1">
    <location>
        <begin position="216"/>
        <end position="401"/>
    </location>
</feature>
<proteinExistence type="predicted"/>
<keyword evidence="3" id="KW-1185">Reference proteome</keyword>
<dbReference type="GO" id="GO:0016787">
    <property type="term" value="F:hydrolase activity"/>
    <property type="evidence" value="ECO:0007669"/>
    <property type="project" value="UniProtKB-KW"/>
</dbReference>